<evidence type="ECO:0000256" key="1">
    <source>
        <dbReference type="ARBA" id="ARBA00007094"/>
    </source>
</evidence>
<gene>
    <name evidence="14" type="ORF">P691DRAFT_722302</name>
</gene>
<dbReference type="PROSITE" id="PS00486">
    <property type="entry name" value="DNA_MISMATCH_REPAIR_2"/>
    <property type="match status" value="1"/>
</dbReference>
<evidence type="ECO:0000256" key="11">
    <source>
        <dbReference type="ARBA" id="ARBA00073774"/>
    </source>
</evidence>
<evidence type="ECO:0000259" key="13">
    <source>
        <dbReference type="PROSITE" id="PS00486"/>
    </source>
</evidence>
<keyword evidence="4" id="KW-0227">DNA damage</keyword>
<dbReference type="GO" id="GO:0030983">
    <property type="term" value="F:mismatched DNA binding"/>
    <property type="evidence" value="ECO:0007669"/>
    <property type="project" value="UniProtKB-UniRule"/>
</dbReference>
<accession>A0A9P5XKU3</accession>
<dbReference type="SUPFAM" id="SSF55271">
    <property type="entry name" value="DNA repair protein MutS, domain I"/>
    <property type="match status" value="1"/>
</dbReference>
<dbReference type="Proteomes" id="UP000807342">
    <property type="component" value="Unassembled WGS sequence"/>
</dbReference>
<evidence type="ECO:0000256" key="3">
    <source>
        <dbReference type="ARBA" id="ARBA00022741"/>
    </source>
</evidence>
<evidence type="ECO:0000313" key="15">
    <source>
        <dbReference type="Proteomes" id="UP000807342"/>
    </source>
</evidence>
<feature type="domain" description="DNA mismatch repair proteins mutS family" evidence="13">
    <location>
        <begin position="967"/>
        <end position="983"/>
    </location>
</feature>
<dbReference type="InterPro" id="IPR007695">
    <property type="entry name" value="DNA_mismatch_repair_MutS-lik_N"/>
</dbReference>
<dbReference type="NCBIfam" id="NF003810">
    <property type="entry name" value="PRK05399.1"/>
    <property type="match status" value="1"/>
</dbReference>
<dbReference type="SMART" id="SM00533">
    <property type="entry name" value="MUTSd"/>
    <property type="match status" value="1"/>
</dbReference>
<feature type="region of interest" description="Disordered" evidence="12">
    <location>
        <begin position="202"/>
        <end position="231"/>
    </location>
</feature>
<dbReference type="InterPro" id="IPR016151">
    <property type="entry name" value="DNA_mismatch_repair_MutS_N"/>
</dbReference>
<organism evidence="14 15">
    <name type="scientific">Macrolepiota fuliginosa MF-IS2</name>
    <dbReference type="NCBI Taxonomy" id="1400762"/>
    <lineage>
        <taxon>Eukaryota</taxon>
        <taxon>Fungi</taxon>
        <taxon>Dikarya</taxon>
        <taxon>Basidiomycota</taxon>
        <taxon>Agaricomycotina</taxon>
        <taxon>Agaricomycetes</taxon>
        <taxon>Agaricomycetidae</taxon>
        <taxon>Agaricales</taxon>
        <taxon>Agaricineae</taxon>
        <taxon>Agaricaceae</taxon>
        <taxon>Macrolepiota</taxon>
    </lineage>
</organism>
<reference evidence="14" key="1">
    <citation type="submission" date="2020-11" db="EMBL/GenBank/DDBJ databases">
        <authorList>
            <consortium name="DOE Joint Genome Institute"/>
            <person name="Ahrendt S."/>
            <person name="Riley R."/>
            <person name="Andreopoulos W."/>
            <person name="Labutti K."/>
            <person name="Pangilinan J."/>
            <person name="Ruiz-Duenas F.J."/>
            <person name="Barrasa J.M."/>
            <person name="Sanchez-Garcia M."/>
            <person name="Camarero S."/>
            <person name="Miyauchi S."/>
            <person name="Serrano A."/>
            <person name="Linde D."/>
            <person name="Babiker R."/>
            <person name="Drula E."/>
            <person name="Ayuso-Fernandez I."/>
            <person name="Pacheco R."/>
            <person name="Padilla G."/>
            <person name="Ferreira P."/>
            <person name="Barriuso J."/>
            <person name="Kellner H."/>
            <person name="Castanera R."/>
            <person name="Alfaro M."/>
            <person name="Ramirez L."/>
            <person name="Pisabarro A.G."/>
            <person name="Kuo A."/>
            <person name="Tritt A."/>
            <person name="Lipzen A."/>
            <person name="He G."/>
            <person name="Yan M."/>
            <person name="Ng V."/>
            <person name="Cullen D."/>
            <person name="Martin F."/>
            <person name="Rosso M.-N."/>
            <person name="Henrissat B."/>
            <person name="Hibbett D."/>
            <person name="Martinez A.T."/>
            <person name="Grigoriev I.V."/>
        </authorList>
    </citation>
    <scope>NUCLEOTIDE SEQUENCE</scope>
    <source>
        <strain evidence="14">MF-IS2</strain>
    </source>
</reference>
<dbReference type="Pfam" id="PF00488">
    <property type="entry name" value="MutS_V"/>
    <property type="match status" value="1"/>
</dbReference>
<dbReference type="Gene3D" id="3.30.420.110">
    <property type="entry name" value="MutS, connector domain"/>
    <property type="match status" value="1"/>
</dbReference>
<feature type="compositionally biased region" description="Low complexity" evidence="12">
    <location>
        <begin position="61"/>
        <end position="73"/>
    </location>
</feature>
<dbReference type="InterPro" id="IPR036187">
    <property type="entry name" value="DNA_mismatch_repair_MutS_sf"/>
</dbReference>
<dbReference type="EMBL" id="MU151073">
    <property type="protein sequence ID" value="KAF9452264.1"/>
    <property type="molecule type" value="Genomic_DNA"/>
</dbReference>
<keyword evidence="7" id="KW-0234">DNA repair</keyword>
<feature type="compositionally biased region" description="Polar residues" evidence="12">
    <location>
        <begin position="85"/>
        <end position="112"/>
    </location>
</feature>
<evidence type="ECO:0000256" key="4">
    <source>
        <dbReference type="ARBA" id="ARBA00022763"/>
    </source>
</evidence>
<dbReference type="GO" id="GO:0006312">
    <property type="term" value="P:mitotic recombination"/>
    <property type="evidence" value="ECO:0007669"/>
    <property type="project" value="TreeGrafter"/>
</dbReference>
<proteinExistence type="inferred from homology"/>
<dbReference type="Pfam" id="PF05188">
    <property type="entry name" value="MutS_II"/>
    <property type="match status" value="1"/>
</dbReference>
<evidence type="ECO:0000256" key="6">
    <source>
        <dbReference type="ARBA" id="ARBA00023125"/>
    </source>
</evidence>
<dbReference type="Gene3D" id="3.40.1170.10">
    <property type="entry name" value="DNA repair protein MutS, domain I"/>
    <property type="match status" value="1"/>
</dbReference>
<name>A0A9P5XKU3_9AGAR</name>
<dbReference type="SUPFAM" id="SSF52540">
    <property type="entry name" value="P-loop containing nucleoside triphosphate hydrolases"/>
    <property type="match status" value="1"/>
</dbReference>
<keyword evidence="3" id="KW-0547">Nucleotide-binding</keyword>
<keyword evidence="15" id="KW-1185">Reference proteome</keyword>
<dbReference type="InterPro" id="IPR036678">
    <property type="entry name" value="MutS_con_dom_sf"/>
</dbReference>
<evidence type="ECO:0000256" key="5">
    <source>
        <dbReference type="ARBA" id="ARBA00022840"/>
    </source>
</evidence>
<dbReference type="OrthoDB" id="121051at2759"/>
<evidence type="ECO:0000256" key="9">
    <source>
        <dbReference type="ARBA" id="ARBA00025902"/>
    </source>
</evidence>
<dbReference type="Gene3D" id="1.10.1420.10">
    <property type="match status" value="2"/>
</dbReference>
<comment type="similarity">
    <text evidence="1">Belongs to the DNA mismatch repair MutS family. MSH3 subfamily.</text>
</comment>
<dbReference type="GO" id="GO:0005634">
    <property type="term" value="C:nucleus"/>
    <property type="evidence" value="ECO:0007669"/>
    <property type="project" value="TreeGrafter"/>
</dbReference>
<evidence type="ECO:0000256" key="7">
    <source>
        <dbReference type="ARBA" id="ARBA00023204"/>
    </source>
</evidence>
<feature type="region of interest" description="Disordered" evidence="12">
    <location>
        <begin position="1"/>
        <end position="113"/>
    </location>
</feature>
<dbReference type="InterPro" id="IPR007860">
    <property type="entry name" value="DNA_mmatch_repair_MutS_con_dom"/>
</dbReference>
<dbReference type="InterPro" id="IPR027417">
    <property type="entry name" value="P-loop_NTPase"/>
</dbReference>
<keyword evidence="6" id="KW-0238">DNA-binding</keyword>
<feature type="compositionally biased region" description="Polar residues" evidence="12">
    <location>
        <begin position="1"/>
        <end position="21"/>
    </location>
</feature>
<dbReference type="AlphaFoldDB" id="A0A9P5XKU3"/>
<dbReference type="SUPFAM" id="SSF48334">
    <property type="entry name" value="DNA repair protein MutS, domain III"/>
    <property type="match status" value="1"/>
</dbReference>
<dbReference type="SMART" id="SM00534">
    <property type="entry name" value="MUTSac"/>
    <property type="match status" value="1"/>
</dbReference>
<evidence type="ECO:0000313" key="14">
    <source>
        <dbReference type="EMBL" id="KAF9452264.1"/>
    </source>
</evidence>
<dbReference type="GO" id="GO:0005524">
    <property type="term" value="F:ATP binding"/>
    <property type="evidence" value="ECO:0007669"/>
    <property type="project" value="UniProtKB-UniRule"/>
</dbReference>
<keyword evidence="5" id="KW-0067">ATP-binding</keyword>
<dbReference type="GO" id="GO:0006298">
    <property type="term" value="P:mismatch repair"/>
    <property type="evidence" value="ECO:0007669"/>
    <property type="project" value="InterPro"/>
</dbReference>
<dbReference type="PANTHER" id="PTHR11361">
    <property type="entry name" value="DNA MISMATCH REPAIR PROTEIN MUTS FAMILY MEMBER"/>
    <property type="match status" value="1"/>
</dbReference>
<sequence>MPAPTGSQTRLSSYFSPSPTKSTKRRERSASLIDLTSDVEENEPGVYTDEPPIKKIKVVRQSQSQSQSQASSSFTTKSKKPSGAATYTQSILFSQTSTPPRPNLSTQGQSTGIAERWAFVPQGSPSRGSPSDPAIGAKVFKKTLSTNDSRFRLRPGALGPPGTLTEGAQGRGTPIPEDGNVAEDSGDDSDAAFREVMDMFSHPSSATVTGKGKQRASTETSKKPPLKIGPSGEAYTPLELQVLKLKEDNPGTLLLIEVGYRYKFFGDDAKTAADELGMVAYDDRNFLVASIPTDRLNVHLKKLLARGYRVGVVNQAETAALKKASENRNAPFDRKLTHLYTAATFVDDLESEDTLESYSPPPFMCLVEETRKGNANDVSVAMVTICPSTGDVVWDDFEDSLMRIELETRLVHTRPAEMLLPESGMSDSTTKMLRHFTGDSAIGCQIRTEYIKTLMSYSDAFSAVSSFYTDKKRAVAASDSFKSGKLIAEITDFPKRVVIALAHAIKYLSKFNIADALLETKFFTKFTTRAHMLLAANTLINLEVYRNETDYTTRGSLMQILNKTQTKFGARLLKTWVGRPLVDRNLLQERINAVQEIFESGSDKLMRLRGTLARLPDLARGLCRIQYGQCTPKELANILKAFKKIGNAYAEEFENPSDVGLDSCILNGIIFCLPKLRPVMQELIGAVNLDYADENRKELMWTDPDKYPGIMDAAIALKTAEVELVDELKAIRKQLRMPSLQWTSHLNDEYLIEVKKDNSPPIPDSWVMHSRTKFLVRYQPPTVRTKVETRARFQEMLEAESQKAYQEFLKEISDEYYGVLRDAVNKLAVADCLSSLARVALEENYVKPEFTDEGSLEIIEARHPMIEKLLDCPFIPNSVTMGFGQPRSKIITGPNMGGKSSFVRTVALIVLMAQIGSYVPAQSVKMGLHDAILTRMGASDDLAKGRSTFMVEMSETSDILHTATSRSLVILDELGRGTSTFDGMAIADATLRQLVNKTRSKTLFITHYPLIASGIERMYPQDVENIHMGFVSDTRIDGTRNITFLYKVEPGITTESFGVECARLAGMPEPLLEVAARHAQEFQHTTEERIKQNRFVTHGNHKCGTNRWDKDHKGCQTLEQV</sequence>
<protein>
    <recommendedName>
        <fullName evidence="2 11">DNA mismatch repair protein MSH3</fullName>
    </recommendedName>
    <alternativeName>
        <fullName evidence="2 11">DNA mismatch repair protein MSH3</fullName>
    </alternativeName>
    <alternativeName>
        <fullName evidence="10">MutS protein homolog 3</fullName>
    </alternativeName>
</protein>
<dbReference type="FunFam" id="3.40.1170.10:FF:000004">
    <property type="entry name" value="DNA mismatch repair protein"/>
    <property type="match status" value="1"/>
</dbReference>
<dbReference type="InterPro" id="IPR000432">
    <property type="entry name" value="DNA_mismatch_repair_MutS_C"/>
</dbReference>
<dbReference type="InterPro" id="IPR007696">
    <property type="entry name" value="DNA_mismatch_repair_MutS_core"/>
</dbReference>
<dbReference type="GO" id="GO:0140664">
    <property type="term" value="F:ATP-dependent DNA damage sensor activity"/>
    <property type="evidence" value="ECO:0007669"/>
    <property type="project" value="InterPro"/>
</dbReference>
<comment type="subunit">
    <text evidence="9">Heterodimer consisting of MSH2-MSH3 (MutS beta). Forms a ternary complex with MutL alpha (MLH1-PMS1).</text>
</comment>
<comment type="caution">
    <text evidence="14">The sequence shown here is derived from an EMBL/GenBank/DDBJ whole genome shotgun (WGS) entry which is preliminary data.</text>
</comment>
<dbReference type="Gene3D" id="3.40.50.300">
    <property type="entry name" value="P-loop containing nucleotide triphosphate hydrolases"/>
    <property type="match status" value="1"/>
</dbReference>
<evidence type="ECO:0000256" key="2">
    <source>
        <dbReference type="ARBA" id="ARBA00022151"/>
    </source>
</evidence>
<dbReference type="PANTHER" id="PTHR11361:SF122">
    <property type="entry name" value="DNA MISMATCH REPAIR PROTEIN MSH3"/>
    <property type="match status" value="1"/>
</dbReference>
<dbReference type="Pfam" id="PF05192">
    <property type="entry name" value="MutS_III"/>
    <property type="match status" value="1"/>
</dbReference>
<evidence type="ECO:0000256" key="8">
    <source>
        <dbReference type="ARBA" id="ARBA00025373"/>
    </source>
</evidence>
<evidence type="ECO:0000256" key="10">
    <source>
        <dbReference type="ARBA" id="ARBA00029792"/>
    </source>
</evidence>
<evidence type="ECO:0000256" key="12">
    <source>
        <dbReference type="SAM" id="MobiDB-lite"/>
    </source>
</evidence>
<dbReference type="InterPro" id="IPR045076">
    <property type="entry name" value="MutS"/>
</dbReference>
<comment type="function">
    <text evidence="8">Component of the post-replicative DNA mismatch repair system (MMR). Heterodimerizes with MSH2 to form MutS beta, which binds to DNA mismatches thereby initiating DNA repair. MSH3 provides substrate-binding and substrate specificity to the complex. When bound, the MutS beta heterodimer bends the DNA helix and shields approximately 20 base pairs. Acts mainly to repair insertion-deletion loops (IDLs) from 2 to 13 nucleotides in size, but can also repair base-base and single insertion-deletion mismatches that occur during replication. After mismatch binding, forms a ternary complex with the MutL alpha heterodimer, which is thought to be responsible for directing the downstream MMR events, including strand discrimination, excision, and resynthesis. ATP binding and hydrolysis play a pivotal role in mismatch repair functions.</text>
</comment>
<dbReference type="Pfam" id="PF01624">
    <property type="entry name" value="MutS_I"/>
    <property type="match status" value="1"/>
</dbReference>
<feature type="region of interest" description="Disordered" evidence="12">
    <location>
        <begin position="150"/>
        <end position="185"/>
    </location>
</feature>